<dbReference type="PANTHER" id="PTHR33154:SF33">
    <property type="entry name" value="TRANSCRIPTIONAL REPRESSOR SDPR"/>
    <property type="match status" value="1"/>
</dbReference>
<gene>
    <name evidence="5" type="ORF">C4520_15155</name>
</gene>
<dbReference type="InterPro" id="IPR036390">
    <property type="entry name" value="WH_DNA-bd_sf"/>
</dbReference>
<dbReference type="SUPFAM" id="SSF46785">
    <property type="entry name" value="Winged helix' DNA-binding domain"/>
    <property type="match status" value="1"/>
</dbReference>
<dbReference type="InterPro" id="IPR001845">
    <property type="entry name" value="HTH_ArsR_DNA-bd_dom"/>
</dbReference>
<dbReference type="Gene3D" id="1.10.10.10">
    <property type="entry name" value="Winged helix-like DNA-binding domain superfamily/Winged helix DNA-binding domain"/>
    <property type="match status" value="1"/>
</dbReference>
<dbReference type="NCBIfam" id="NF033788">
    <property type="entry name" value="HTH_metalloreg"/>
    <property type="match status" value="1"/>
</dbReference>
<dbReference type="GO" id="GO:0003677">
    <property type="term" value="F:DNA binding"/>
    <property type="evidence" value="ECO:0007669"/>
    <property type="project" value="UniProtKB-KW"/>
</dbReference>
<dbReference type="AlphaFoldDB" id="A0A3A4NFB9"/>
<sequence>MKQDELVKIFKALGNENRLKLLEAIRKYQSRYACCPKDFESIELKPGSICCVDEITGQFDMAQSTISQHLKELHNAGLLERNKRAQWVYYTINQKKLEELADYLNALVVDLARKA</sequence>
<evidence type="ECO:0000259" key="4">
    <source>
        <dbReference type="PROSITE" id="PS50987"/>
    </source>
</evidence>
<organism evidence="5 6">
    <name type="scientific">Abyssobacteria bacterium (strain SURF_5)</name>
    <dbReference type="NCBI Taxonomy" id="2093360"/>
    <lineage>
        <taxon>Bacteria</taxon>
        <taxon>Pseudomonadati</taxon>
        <taxon>Candidatus Hydrogenedentota</taxon>
        <taxon>Candidatus Abyssobacteria</taxon>
    </lineage>
</organism>
<feature type="domain" description="HTH arsR-type" evidence="4">
    <location>
        <begin position="1"/>
        <end position="112"/>
    </location>
</feature>
<proteinExistence type="predicted"/>
<dbReference type="SMART" id="SM00418">
    <property type="entry name" value="HTH_ARSR"/>
    <property type="match status" value="1"/>
</dbReference>
<evidence type="ECO:0000256" key="2">
    <source>
        <dbReference type="ARBA" id="ARBA00023125"/>
    </source>
</evidence>
<dbReference type="Proteomes" id="UP000265882">
    <property type="component" value="Unassembled WGS sequence"/>
</dbReference>
<keyword evidence="1" id="KW-0805">Transcription regulation</keyword>
<dbReference type="GO" id="GO:0003700">
    <property type="term" value="F:DNA-binding transcription factor activity"/>
    <property type="evidence" value="ECO:0007669"/>
    <property type="project" value="InterPro"/>
</dbReference>
<dbReference type="InterPro" id="IPR036388">
    <property type="entry name" value="WH-like_DNA-bd_sf"/>
</dbReference>
<accession>A0A3A4NFB9</accession>
<dbReference type="CDD" id="cd00090">
    <property type="entry name" value="HTH_ARSR"/>
    <property type="match status" value="1"/>
</dbReference>
<dbReference type="PANTHER" id="PTHR33154">
    <property type="entry name" value="TRANSCRIPTIONAL REGULATOR, ARSR FAMILY"/>
    <property type="match status" value="1"/>
</dbReference>
<name>A0A3A4NFB9_ABYX5</name>
<dbReference type="InterPro" id="IPR011991">
    <property type="entry name" value="ArsR-like_HTH"/>
</dbReference>
<dbReference type="InterPro" id="IPR051081">
    <property type="entry name" value="HTH_MetalResp_TranReg"/>
</dbReference>
<evidence type="ECO:0000313" key="6">
    <source>
        <dbReference type="Proteomes" id="UP000265882"/>
    </source>
</evidence>
<keyword evidence="2" id="KW-0238">DNA-binding</keyword>
<reference evidence="5 6" key="1">
    <citation type="journal article" date="2017" name="ISME J.">
        <title>Energy and carbon metabolisms in a deep terrestrial subsurface fluid microbial community.</title>
        <authorList>
            <person name="Momper L."/>
            <person name="Jungbluth S.P."/>
            <person name="Lee M.D."/>
            <person name="Amend J.P."/>
        </authorList>
    </citation>
    <scope>NUCLEOTIDE SEQUENCE [LARGE SCALE GENOMIC DNA]</scope>
    <source>
        <strain evidence="5">SURF_5</strain>
    </source>
</reference>
<dbReference type="EMBL" id="QZKU01000106">
    <property type="protein sequence ID" value="RJP18022.1"/>
    <property type="molecule type" value="Genomic_DNA"/>
</dbReference>
<keyword evidence="3" id="KW-0804">Transcription</keyword>
<protein>
    <submittedName>
        <fullName evidence="5">ArsR family transcriptional regulator</fullName>
    </submittedName>
</protein>
<dbReference type="PROSITE" id="PS50987">
    <property type="entry name" value="HTH_ARSR_2"/>
    <property type="match status" value="1"/>
</dbReference>
<evidence type="ECO:0000313" key="5">
    <source>
        <dbReference type="EMBL" id="RJP18022.1"/>
    </source>
</evidence>
<evidence type="ECO:0000256" key="1">
    <source>
        <dbReference type="ARBA" id="ARBA00023015"/>
    </source>
</evidence>
<comment type="caution">
    <text evidence="5">The sequence shown here is derived from an EMBL/GenBank/DDBJ whole genome shotgun (WGS) entry which is preliminary data.</text>
</comment>
<evidence type="ECO:0000256" key="3">
    <source>
        <dbReference type="ARBA" id="ARBA00023163"/>
    </source>
</evidence>
<dbReference type="Pfam" id="PF01022">
    <property type="entry name" value="HTH_5"/>
    <property type="match status" value="1"/>
</dbReference>